<feature type="coiled-coil region" evidence="1">
    <location>
        <begin position="77"/>
        <end position="153"/>
    </location>
</feature>
<dbReference type="GO" id="GO:0003899">
    <property type="term" value="F:DNA-directed RNA polymerase activity"/>
    <property type="evidence" value="ECO:0007669"/>
    <property type="project" value="InterPro"/>
</dbReference>
<protein>
    <recommendedName>
        <fullName evidence="3">RNA polymerase alpha subunit C-terminal domain-containing protein</fullName>
    </recommendedName>
</protein>
<reference evidence="6 7" key="1">
    <citation type="journal article" date="2019" name="Nat. Med.">
        <title>A library of human gut bacterial isolates paired with longitudinal multiomics data enables mechanistic microbiome research.</title>
        <authorList>
            <person name="Poyet M."/>
            <person name="Groussin M."/>
            <person name="Gibbons S.M."/>
            <person name="Avila-Pacheco J."/>
            <person name="Jiang X."/>
            <person name="Kearney S.M."/>
            <person name="Perrotta A.R."/>
            <person name="Berdy B."/>
            <person name="Zhao S."/>
            <person name="Lieberman T.D."/>
            <person name="Swanson P.K."/>
            <person name="Smith M."/>
            <person name="Roesemann S."/>
            <person name="Alexander J.E."/>
            <person name="Rich S.A."/>
            <person name="Livny J."/>
            <person name="Vlamakis H."/>
            <person name="Clish C."/>
            <person name="Bullock K."/>
            <person name="Deik A."/>
            <person name="Scott J."/>
            <person name="Pierce K.A."/>
            <person name="Xavier R.J."/>
            <person name="Alm E.J."/>
        </authorList>
    </citation>
    <scope>NUCLEOTIDE SEQUENCE [LARGE SCALE GENOMIC DNA]</scope>
    <source>
        <strain evidence="4 7">BIOML-A1</strain>
        <strain evidence="5 6">BIOML-A4</strain>
    </source>
</reference>
<keyword evidence="2" id="KW-1133">Transmembrane helix</keyword>
<comment type="caution">
    <text evidence="4">The sequence shown here is derived from an EMBL/GenBank/DDBJ whole genome shotgun (WGS) entry which is preliminary data.</text>
</comment>
<keyword evidence="2" id="KW-0472">Membrane</keyword>
<dbReference type="Pfam" id="PF03118">
    <property type="entry name" value="RNA_pol_A_CTD"/>
    <property type="match status" value="1"/>
</dbReference>
<evidence type="ECO:0000259" key="3">
    <source>
        <dbReference type="Pfam" id="PF03118"/>
    </source>
</evidence>
<dbReference type="Proteomes" id="UP000481616">
    <property type="component" value="Unassembled WGS sequence"/>
</dbReference>
<dbReference type="EMBL" id="VVZA01000011">
    <property type="protein sequence ID" value="KAA5404071.1"/>
    <property type="molecule type" value="Genomic_DNA"/>
</dbReference>
<evidence type="ECO:0000313" key="4">
    <source>
        <dbReference type="EMBL" id="KAA5396710.1"/>
    </source>
</evidence>
<dbReference type="EMBL" id="VVYY01000012">
    <property type="protein sequence ID" value="KAA5396710.1"/>
    <property type="molecule type" value="Genomic_DNA"/>
</dbReference>
<accession>A0A4Q5HQL8</accession>
<dbReference type="SUPFAM" id="SSF47789">
    <property type="entry name" value="C-terminal domain of RNA polymerase alpha subunit"/>
    <property type="match status" value="1"/>
</dbReference>
<evidence type="ECO:0000313" key="7">
    <source>
        <dbReference type="Proteomes" id="UP000481616"/>
    </source>
</evidence>
<evidence type="ECO:0000313" key="6">
    <source>
        <dbReference type="Proteomes" id="UP000441162"/>
    </source>
</evidence>
<gene>
    <name evidence="5" type="ORF">F2Y51_13505</name>
    <name evidence="4" type="ORF">F2Y58_14440</name>
</gene>
<feature type="domain" description="RNA polymerase alpha subunit C-terminal" evidence="3">
    <location>
        <begin position="160"/>
        <end position="221"/>
    </location>
</feature>
<organism evidence="4 7">
    <name type="scientific">Phocaeicola dorei</name>
    <dbReference type="NCBI Taxonomy" id="357276"/>
    <lineage>
        <taxon>Bacteria</taxon>
        <taxon>Pseudomonadati</taxon>
        <taxon>Bacteroidota</taxon>
        <taxon>Bacteroidia</taxon>
        <taxon>Bacteroidales</taxon>
        <taxon>Bacteroidaceae</taxon>
        <taxon>Phocaeicola</taxon>
    </lineage>
</organism>
<evidence type="ECO:0000256" key="1">
    <source>
        <dbReference type="SAM" id="Coils"/>
    </source>
</evidence>
<dbReference type="RefSeq" id="WP_130054147.1">
    <property type="nucleotide sequence ID" value="NZ_JADNBX010000001.1"/>
</dbReference>
<dbReference type="InterPro" id="IPR011260">
    <property type="entry name" value="RNAP_asu_C"/>
</dbReference>
<feature type="transmembrane region" description="Helical" evidence="2">
    <location>
        <begin position="6"/>
        <end position="26"/>
    </location>
</feature>
<evidence type="ECO:0000256" key="2">
    <source>
        <dbReference type="SAM" id="Phobius"/>
    </source>
</evidence>
<proteinExistence type="predicted"/>
<dbReference type="Proteomes" id="UP000441162">
    <property type="component" value="Unassembled WGS sequence"/>
</dbReference>
<dbReference type="GO" id="GO:0003677">
    <property type="term" value="F:DNA binding"/>
    <property type="evidence" value="ECO:0007669"/>
    <property type="project" value="InterPro"/>
</dbReference>
<name>A0A4Q5HQL8_9BACT</name>
<dbReference type="Gene3D" id="1.10.150.20">
    <property type="entry name" value="5' to 3' exonuclease, C-terminal subdomain"/>
    <property type="match status" value="1"/>
</dbReference>
<dbReference type="GO" id="GO:0006351">
    <property type="term" value="P:DNA-templated transcription"/>
    <property type="evidence" value="ECO:0007669"/>
    <property type="project" value="InterPro"/>
</dbReference>
<sequence>METLDITMLIGLVLMVSALVILYRCARGKSRRQRMNELADTLLSIHDSFELQVRRLETLSGEIASDNEKCFSLQYRAGQLQDTVDSLEYRRDELDRENLSLARTHDELMRSNTDLTEKAARLRDAIVQDGQAVVELEQRIDTLRRIKEGLEIAVENKPAEEIPYLSQPLFSLGIQPSAQNHLTAYGLRYVGDLVRHDEQYLMEIWGIGPATVERIKTKLNENGACLDMDVIRVDNRWYRRKTD</sequence>
<keyword evidence="2" id="KW-0812">Transmembrane</keyword>
<dbReference type="AlphaFoldDB" id="A0A4Q5HQL8"/>
<evidence type="ECO:0000313" key="5">
    <source>
        <dbReference type="EMBL" id="KAA5404071.1"/>
    </source>
</evidence>
<keyword evidence="1" id="KW-0175">Coiled coil</keyword>